<dbReference type="OrthoDB" id="9808347at2"/>
<dbReference type="InterPro" id="IPR016117">
    <property type="entry name" value="ArgJ-like_dom_sf"/>
</dbReference>
<dbReference type="Gene3D" id="3.60.70.12">
    <property type="entry name" value="L-amino peptidase D-ALA esterase/amidase"/>
    <property type="match status" value="1"/>
</dbReference>
<accession>A0A3Q9HPE7</accession>
<evidence type="ECO:0000313" key="2">
    <source>
        <dbReference type="EMBL" id="AZR72477.1"/>
    </source>
</evidence>
<reference evidence="2 3" key="1">
    <citation type="submission" date="2016-07" db="EMBL/GenBank/DDBJ databases">
        <title>Genome and transcriptome analysis of iron-reducing fermentative bacteria Anoxybacter fermentans.</title>
        <authorList>
            <person name="Zeng X."/>
            <person name="Shao Z."/>
        </authorList>
    </citation>
    <scope>NUCLEOTIDE SEQUENCE [LARGE SCALE GENOMIC DNA]</scope>
    <source>
        <strain evidence="2 3">DY22613</strain>
    </source>
</reference>
<dbReference type="CDD" id="cd02252">
    <property type="entry name" value="nylC_like"/>
    <property type="match status" value="1"/>
</dbReference>
<dbReference type="InterPro" id="IPR005321">
    <property type="entry name" value="Peptidase_S58_DmpA"/>
</dbReference>
<keyword evidence="3" id="KW-1185">Reference proteome</keyword>
<sequence>MEEIKIGHAEDKEGFTGCTVIICPKGAVAGVDVRGSAPGTRETDLLNPVMMVEKVHAILLAGGSAFGLAAADGVMKYLEEKGIGFDVGVTRVPIVPGAVIFDLGLGDYRARPDCEMGYQACLNAVENNSAEGCVGAGIGASVGKIKGMEWATKSGLGMAHLKVGEVEVSALVVVNALGDVIDPETGKIIAGVRNESGFESTEEIFRVNYKKVYKFTNTTIGVVFTNAKLNKAQAKKLAQVSHQGLVRTIRPIHTQFDGDTLFALSYGDLKVDFTLLGIMAADAVSQAVVRAVKTAVSMGGLPAMKDLMGVLKDDN</sequence>
<gene>
    <name evidence="2" type="ORF">BBF96_03215</name>
</gene>
<name>A0A3Q9HPE7_9FIRM</name>
<dbReference type="KEGG" id="aft:BBF96_03215"/>
<organism evidence="2 3">
    <name type="scientific">Anoxybacter fermentans</name>
    <dbReference type="NCBI Taxonomy" id="1323375"/>
    <lineage>
        <taxon>Bacteria</taxon>
        <taxon>Bacillati</taxon>
        <taxon>Bacillota</taxon>
        <taxon>Clostridia</taxon>
        <taxon>Halanaerobiales</taxon>
        <taxon>Anoxybacter</taxon>
    </lineage>
</organism>
<dbReference type="SUPFAM" id="SSF56266">
    <property type="entry name" value="DmpA/ArgJ-like"/>
    <property type="match status" value="1"/>
</dbReference>
<evidence type="ECO:0000313" key="3">
    <source>
        <dbReference type="Proteomes" id="UP000267250"/>
    </source>
</evidence>
<dbReference type="Pfam" id="PF03576">
    <property type="entry name" value="Peptidase_S58"/>
    <property type="match status" value="1"/>
</dbReference>
<protein>
    <submittedName>
        <fullName evidence="2">Peptidase S58</fullName>
    </submittedName>
</protein>
<dbReference type="RefSeq" id="WP_127015807.1">
    <property type="nucleotide sequence ID" value="NZ_CP016379.1"/>
</dbReference>
<dbReference type="GO" id="GO:0004177">
    <property type="term" value="F:aminopeptidase activity"/>
    <property type="evidence" value="ECO:0007669"/>
    <property type="project" value="TreeGrafter"/>
</dbReference>
<dbReference type="PANTHER" id="PTHR36512:SF3">
    <property type="entry name" value="BLR5678 PROTEIN"/>
    <property type="match status" value="1"/>
</dbReference>
<dbReference type="Proteomes" id="UP000267250">
    <property type="component" value="Chromosome"/>
</dbReference>
<dbReference type="EMBL" id="CP016379">
    <property type="protein sequence ID" value="AZR72477.1"/>
    <property type="molecule type" value="Genomic_DNA"/>
</dbReference>
<dbReference type="AlphaFoldDB" id="A0A3Q9HPE7"/>
<comment type="similarity">
    <text evidence="1">Belongs to the peptidase S58 family.</text>
</comment>
<dbReference type="PANTHER" id="PTHR36512">
    <property type="entry name" value="D-AMINOPEPTIDASE"/>
    <property type="match status" value="1"/>
</dbReference>
<evidence type="ECO:0000256" key="1">
    <source>
        <dbReference type="ARBA" id="ARBA00007068"/>
    </source>
</evidence>
<proteinExistence type="inferred from homology"/>